<keyword evidence="2" id="KW-0521">NADP</keyword>
<dbReference type="PANTHER" id="PTHR43827">
    <property type="entry name" value="2,5-DIKETO-D-GLUCONIC ACID REDUCTASE"/>
    <property type="match status" value="1"/>
</dbReference>
<proteinExistence type="inferred from homology"/>
<dbReference type="Proteomes" id="UP000494165">
    <property type="component" value="Unassembled WGS sequence"/>
</dbReference>
<dbReference type="SUPFAM" id="SSF51430">
    <property type="entry name" value="NAD(P)-linked oxidoreductase"/>
    <property type="match status" value="1"/>
</dbReference>
<dbReference type="InterPro" id="IPR036812">
    <property type="entry name" value="NAD(P)_OxRdtase_dom_sf"/>
</dbReference>
<dbReference type="Pfam" id="PF00248">
    <property type="entry name" value="Aldo_ket_red"/>
    <property type="match status" value="1"/>
</dbReference>
<keyword evidence="3" id="KW-0560">Oxidoreductase</keyword>
<evidence type="ECO:0000259" key="4">
    <source>
        <dbReference type="Pfam" id="PF00248"/>
    </source>
</evidence>
<dbReference type="PROSITE" id="PS00798">
    <property type="entry name" value="ALDOKETO_REDUCTASE_1"/>
    <property type="match status" value="1"/>
</dbReference>
<evidence type="ECO:0000256" key="1">
    <source>
        <dbReference type="ARBA" id="ARBA00007905"/>
    </source>
</evidence>
<reference evidence="5 6" key="1">
    <citation type="submission" date="2020-04" db="EMBL/GenBank/DDBJ databases">
        <authorList>
            <person name="Alioto T."/>
            <person name="Alioto T."/>
            <person name="Gomez Garrido J."/>
        </authorList>
    </citation>
    <scope>NUCLEOTIDE SEQUENCE [LARGE SCALE GENOMIC DNA]</scope>
</reference>
<dbReference type="OrthoDB" id="416253at2759"/>
<evidence type="ECO:0000256" key="3">
    <source>
        <dbReference type="ARBA" id="ARBA00023002"/>
    </source>
</evidence>
<dbReference type="Gene3D" id="3.20.20.100">
    <property type="entry name" value="NADP-dependent oxidoreductase domain"/>
    <property type="match status" value="1"/>
</dbReference>
<protein>
    <recommendedName>
        <fullName evidence="4">NADP-dependent oxidoreductase domain-containing protein</fullName>
    </recommendedName>
</protein>
<comment type="similarity">
    <text evidence="1">Belongs to the aldo/keto reductase family.</text>
</comment>
<evidence type="ECO:0000313" key="6">
    <source>
        <dbReference type="Proteomes" id="UP000494165"/>
    </source>
</evidence>
<evidence type="ECO:0000313" key="5">
    <source>
        <dbReference type="EMBL" id="CAB3363790.1"/>
    </source>
</evidence>
<dbReference type="GO" id="GO:0016616">
    <property type="term" value="F:oxidoreductase activity, acting on the CH-OH group of donors, NAD or NADP as acceptor"/>
    <property type="evidence" value="ECO:0007669"/>
    <property type="project" value="UniProtKB-ARBA"/>
</dbReference>
<dbReference type="AlphaFoldDB" id="A0A8S1C4U5"/>
<gene>
    <name evidence="5" type="ORF">CLODIP_2_CD09917</name>
</gene>
<name>A0A8S1C4U5_9INSE</name>
<dbReference type="PRINTS" id="PR00069">
    <property type="entry name" value="ALDKETRDTASE"/>
</dbReference>
<dbReference type="EMBL" id="CADEPI010000013">
    <property type="protein sequence ID" value="CAB3363790.1"/>
    <property type="molecule type" value="Genomic_DNA"/>
</dbReference>
<feature type="domain" description="NADP-dependent oxidoreductase" evidence="4">
    <location>
        <begin position="19"/>
        <end position="189"/>
    </location>
</feature>
<evidence type="ECO:0000256" key="2">
    <source>
        <dbReference type="ARBA" id="ARBA00022857"/>
    </source>
</evidence>
<comment type="caution">
    <text evidence="5">The sequence shown here is derived from an EMBL/GenBank/DDBJ whole genome shotgun (WGS) entry which is preliminary data.</text>
</comment>
<dbReference type="InterPro" id="IPR018170">
    <property type="entry name" value="Aldo/ket_reductase_CS"/>
</dbReference>
<dbReference type="InterPro" id="IPR020471">
    <property type="entry name" value="AKR"/>
</dbReference>
<sequence length="195" mass="21877">MACSSLTIALNNGVQMPMIGFGTFTIQGQSLITKVLDAALASGYRSIDTACVYRNETEIGRALKDLLPKYKLQRSDVFITSKLAPSDHGKERVRQAVLDSLNRLNTPYLDLYLIHWPGASRIASQSPSNKNLRIETWLELEKLQKEGKLRSIGVSNFLESHLKELFAFCTIKPAVNQVELHPHFPQKELVVNKLV</sequence>
<dbReference type="PANTHER" id="PTHR43827:SF3">
    <property type="entry name" value="NADP-DEPENDENT OXIDOREDUCTASE DOMAIN-CONTAINING PROTEIN"/>
    <property type="match status" value="1"/>
</dbReference>
<organism evidence="5 6">
    <name type="scientific">Cloeon dipterum</name>
    <dbReference type="NCBI Taxonomy" id="197152"/>
    <lineage>
        <taxon>Eukaryota</taxon>
        <taxon>Metazoa</taxon>
        <taxon>Ecdysozoa</taxon>
        <taxon>Arthropoda</taxon>
        <taxon>Hexapoda</taxon>
        <taxon>Insecta</taxon>
        <taxon>Pterygota</taxon>
        <taxon>Palaeoptera</taxon>
        <taxon>Ephemeroptera</taxon>
        <taxon>Pisciforma</taxon>
        <taxon>Baetidae</taxon>
        <taxon>Cloeon</taxon>
    </lineage>
</organism>
<accession>A0A8S1C4U5</accession>
<dbReference type="InterPro" id="IPR023210">
    <property type="entry name" value="NADP_OxRdtase_dom"/>
</dbReference>
<keyword evidence="6" id="KW-1185">Reference proteome</keyword>